<evidence type="ECO:0000313" key="2">
    <source>
        <dbReference type="EMBL" id="MFC5019513.1"/>
    </source>
</evidence>
<comment type="caution">
    <text evidence="2">The sequence shown here is derived from an EMBL/GenBank/DDBJ whole genome shotgun (WGS) entry which is preliminary data.</text>
</comment>
<gene>
    <name evidence="2" type="ORF">ACFPRC_32220</name>
</gene>
<feature type="region of interest" description="Disordered" evidence="1">
    <location>
        <begin position="58"/>
        <end position="81"/>
    </location>
</feature>
<organism evidence="2 3">
    <name type="scientific">Streptomyces lienomycini</name>
    <dbReference type="NCBI Taxonomy" id="284035"/>
    <lineage>
        <taxon>Bacteria</taxon>
        <taxon>Bacillati</taxon>
        <taxon>Actinomycetota</taxon>
        <taxon>Actinomycetes</taxon>
        <taxon>Kitasatosporales</taxon>
        <taxon>Streptomycetaceae</taxon>
        <taxon>Streptomyces</taxon>
    </lineage>
</organism>
<feature type="region of interest" description="Disordered" evidence="1">
    <location>
        <begin position="97"/>
        <end position="125"/>
    </location>
</feature>
<keyword evidence="3" id="KW-1185">Reference proteome</keyword>
<protein>
    <recommendedName>
        <fullName evidence="4">Ferredoxin</fullName>
    </recommendedName>
</protein>
<evidence type="ECO:0000313" key="3">
    <source>
        <dbReference type="Proteomes" id="UP001595855"/>
    </source>
</evidence>
<dbReference type="Proteomes" id="UP001595855">
    <property type="component" value="Unassembled WGS sequence"/>
</dbReference>
<proteinExistence type="predicted"/>
<evidence type="ECO:0008006" key="4">
    <source>
        <dbReference type="Google" id="ProtNLM"/>
    </source>
</evidence>
<name>A0ABV9X6P6_9ACTN</name>
<accession>A0ABV9X6P6</accession>
<sequence>MRVGRQNDTRIDNRLDTQRADGVPMRPLACERCAAEVLVRKSSWQQTSVQWTARATAACAERDATDGDGTSGTGGTEGAFEGCRSLRDTIREAALRGRIEVVDPAGPGPAPRSGPGPGSPPDPRA</sequence>
<evidence type="ECO:0000256" key="1">
    <source>
        <dbReference type="SAM" id="MobiDB-lite"/>
    </source>
</evidence>
<feature type="compositionally biased region" description="Pro residues" evidence="1">
    <location>
        <begin position="106"/>
        <end position="125"/>
    </location>
</feature>
<dbReference type="EMBL" id="JBHSJO010000001">
    <property type="protein sequence ID" value="MFC5019513.1"/>
    <property type="molecule type" value="Genomic_DNA"/>
</dbReference>
<reference evidence="3" key="1">
    <citation type="journal article" date="2019" name="Int. J. Syst. Evol. Microbiol.">
        <title>The Global Catalogue of Microorganisms (GCM) 10K type strain sequencing project: providing services to taxonomists for standard genome sequencing and annotation.</title>
        <authorList>
            <consortium name="The Broad Institute Genomics Platform"/>
            <consortium name="The Broad Institute Genome Sequencing Center for Infectious Disease"/>
            <person name="Wu L."/>
            <person name="Ma J."/>
        </authorList>
    </citation>
    <scope>NUCLEOTIDE SEQUENCE [LARGE SCALE GENOMIC DNA]</scope>
    <source>
        <strain evidence="3">CGMCC 4.1542</strain>
    </source>
</reference>
<dbReference type="RefSeq" id="WP_271414455.1">
    <property type="nucleotide sequence ID" value="NZ_BAAATN010000012.1"/>
</dbReference>